<sequence>MDNFGVFLFLYHFDAFFTFFKFFYLTIIYQKRASVPFIDGTLALLIIWRFRE</sequence>
<keyword evidence="1" id="KW-0472">Membrane</keyword>
<comment type="caution">
    <text evidence="2">The sequence shown here is derived from an EMBL/GenBank/DDBJ whole genome shotgun (WGS) entry which is preliminary data.</text>
</comment>
<evidence type="ECO:0000313" key="3">
    <source>
        <dbReference type="Proteomes" id="UP000015750"/>
    </source>
</evidence>
<feature type="transmembrane region" description="Helical" evidence="1">
    <location>
        <begin position="6"/>
        <end position="26"/>
    </location>
</feature>
<keyword evidence="1" id="KW-0812">Transmembrane</keyword>
<keyword evidence="1" id="KW-1133">Transmembrane helix</keyword>
<gene>
    <name evidence="2" type="ORF">D358_00331</name>
</gene>
<proteinExistence type="predicted"/>
<protein>
    <submittedName>
        <fullName evidence="2">Uncharacterized protein</fullName>
    </submittedName>
</protein>
<name>A0ABC9TPW1_ENTFL</name>
<evidence type="ECO:0000256" key="1">
    <source>
        <dbReference type="SAM" id="Phobius"/>
    </source>
</evidence>
<dbReference type="Proteomes" id="UP000015750">
    <property type="component" value="Unassembled WGS sequence"/>
</dbReference>
<dbReference type="AlphaFoldDB" id="A0ABC9TPW1"/>
<accession>A0ABC9TPW1</accession>
<reference evidence="2 3" key="1">
    <citation type="submission" date="2013-06" db="EMBL/GenBank/DDBJ databases">
        <authorList>
            <person name="Weinstock G."/>
            <person name="Sodergren E."/>
            <person name="Lobos E.A."/>
            <person name="Fulton L."/>
            <person name="Fulton R."/>
            <person name="Courtney L."/>
            <person name="Fronick C."/>
            <person name="O'Laughlin M."/>
            <person name="Godfrey J."/>
            <person name="Wilson R.M."/>
            <person name="Miner T."/>
            <person name="Farmer C."/>
            <person name="Delehaunty K."/>
            <person name="Cordes M."/>
            <person name="Minx P."/>
            <person name="Tomlinson C."/>
            <person name="Chen J."/>
            <person name="Wollam A."/>
            <person name="Pepin K.H."/>
            <person name="Bhonagiri V."/>
            <person name="Zhang X."/>
            <person name="Warren W."/>
            <person name="Mitreva M."/>
            <person name="Mardis E.R."/>
            <person name="Wilson R.K."/>
        </authorList>
    </citation>
    <scope>NUCLEOTIDE SEQUENCE [LARGE SCALE GENOMIC DNA]</scope>
    <source>
        <strain evidence="2 3">RP2S-4</strain>
    </source>
</reference>
<organism evidence="2 3">
    <name type="scientific">Enterococcus faecalis RP2S-4</name>
    <dbReference type="NCBI Taxonomy" id="1244145"/>
    <lineage>
        <taxon>Bacteria</taxon>
        <taxon>Bacillati</taxon>
        <taxon>Bacillota</taxon>
        <taxon>Bacilli</taxon>
        <taxon>Lactobacillales</taxon>
        <taxon>Enterococcaceae</taxon>
        <taxon>Enterococcus</taxon>
    </lineage>
</organism>
<dbReference type="EMBL" id="ATIR01000011">
    <property type="protein sequence ID" value="EPI11543.1"/>
    <property type="molecule type" value="Genomic_DNA"/>
</dbReference>
<evidence type="ECO:0000313" key="2">
    <source>
        <dbReference type="EMBL" id="EPI11543.1"/>
    </source>
</evidence>